<evidence type="ECO:0000256" key="1">
    <source>
        <dbReference type="SAM" id="Coils"/>
    </source>
</evidence>
<gene>
    <name evidence="2" type="ORF">g.59078</name>
</gene>
<reference evidence="2" key="1">
    <citation type="journal article" date="2016" name="Gigascience">
        <title>De novo construction of an expanded transcriptome assembly for the western tarnished plant bug, Lygus hesperus.</title>
        <authorList>
            <person name="Tassone E.E."/>
            <person name="Geib S.M."/>
            <person name="Hall B."/>
            <person name="Fabrick J.A."/>
            <person name="Brent C.S."/>
            <person name="Hull J.J."/>
        </authorList>
    </citation>
    <scope>NUCLEOTIDE SEQUENCE</scope>
</reference>
<proteinExistence type="predicted"/>
<evidence type="ECO:0000313" key="2">
    <source>
        <dbReference type="EMBL" id="JAQ17832.1"/>
    </source>
</evidence>
<protein>
    <submittedName>
        <fullName evidence="2">Uncharacterized protein</fullName>
    </submittedName>
</protein>
<name>A0A146MFP4_LYGHE</name>
<feature type="coiled-coil region" evidence="1">
    <location>
        <begin position="112"/>
        <end position="214"/>
    </location>
</feature>
<accession>A0A146MFP4</accession>
<dbReference type="EMBL" id="GDHC01000797">
    <property type="protein sequence ID" value="JAQ17832.1"/>
    <property type="molecule type" value="Transcribed_RNA"/>
</dbReference>
<feature type="non-terminal residue" evidence="2">
    <location>
        <position position="337"/>
    </location>
</feature>
<feature type="coiled-coil region" evidence="1">
    <location>
        <begin position="10"/>
        <end position="55"/>
    </location>
</feature>
<keyword evidence="1" id="KW-0175">Coiled coil</keyword>
<feature type="coiled-coil region" evidence="1">
    <location>
        <begin position="240"/>
        <end position="335"/>
    </location>
</feature>
<dbReference type="AlphaFoldDB" id="A0A146MFP4"/>
<organism evidence="2">
    <name type="scientific">Lygus hesperus</name>
    <name type="common">Western plant bug</name>
    <dbReference type="NCBI Taxonomy" id="30085"/>
    <lineage>
        <taxon>Eukaryota</taxon>
        <taxon>Metazoa</taxon>
        <taxon>Ecdysozoa</taxon>
        <taxon>Arthropoda</taxon>
        <taxon>Hexapoda</taxon>
        <taxon>Insecta</taxon>
        <taxon>Pterygota</taxon>
        <taxon>Neoptera</taxon>
        <taxon>Paraneoptera</taxon>
        <taxon>Hemiptera</taxon>
        <taxon>Heteroptera</taxon>
        <taxon>Panheteroptera</taxon>
        <taxon>Cimicomorpha</taxon>
        <taxon>Miridae</taxon>
        <taxon>Mirini</taxon>
        <taxon>Lygus</taxon>
    </lineage>
</organism>
<feature type="non-terminal residue" evidence="2">
    <location>
        <position position="1"/>
    </location>
</feature>
<sequence>DEAKSLILTLKEAEKSTEIIKKEYELEKDNKQTVIRSLQCEVERLTNENSIATSRASSLVQETESLNRRLDNCCMDLDIKNETILMMDARISLLNKQIEMLEAGLKEKDSAISCAKADSSDAKAALEKYREEVQGSTDRRIEELTAAVRQRDNENETLSERIAFLSEELLQVSQTFNTEKTSLMDHAKNLENMLESAKSAEERLESEVVSLMGQLRTKELKLSQVEEKMPLILDLHQCEKREWTTKNKCLQTQLDEYKIKCDHLVKDLEARNVEQLIGKISRLETESQELRDKLELKLKDIQWYAHELEVLQKSASNTMKVNKQLEEEVESLTKSKL</sequence>